<dbReference type="InParanoid" id="A0A165FHS3"/>
<evidence type="ECO:0000313" key="3">
    <source>
        <dbReference type="EMBL" id="KZV89016.1"/>
    </source>
</evidence>
<dbReference type="EMBL" id="KV426084">
    <property type="protein sequence ID" value="KZV89016.1"/>
    <property type="molecule type" value="Genomic_DNA"/>
</dbReference>
<keyword evidence="4" id="KW-1185">Reference proteome</keyword>
<name>A0A165FHS3_EXIGL</name>
<dbReference type="InterPro" id="IPR053185">
    <property type="entry name" value="SET_domain_protein"/>
</dbReference>
<accession>A0A165FHS3</accession>
<dbReference type="SUPFAM" id="SSF82199">
    <property type="entry name" value="SET domain"/>
    <property type="match status" value="1"/>
</dbReference>
<sequence>MDMLSSLEGTSQSASVSRPPAASTAKVPAHEVKLGLRASDIAFPSGNNIYDHSPSAPFDIDLKVLLDVAPAQTTNATLVTDEDEYMAAHEEYARRSLSQSKIVSVPNDSAFDPNMTCIMGFGAAPDENTPHAVAFCDPITRQFLRAHPLFARPLYIEPHYSSIPVYIASSRIHKGESGIGKGLFATRRIIRDEILFREPPLVLMSLEISFHVAMQFDELTSQTMPKRTQEALDALHNCWPGNDRYGRMRTNMIAVDLPTKLSEDGETTVDRTLGGCFQLVSRANHSCAANVSFEWDYKTLQGSLIADRVIEPGEEICICYCDPRDTKAVRREEILRKYRFKCTCPRCGP</sequence>
<dbReference type="SMART" id="SM00317">
    <property type="entry name" value="SET"/>
    <property type="match status" value="1"/>
</dbReference>
<feature type="region of interest" description="Disordered" evidence="1">
    <location>
        <begin position="1"/>
        <end position="26"/>
    </location>
</feature>
<dbReference type="Pfam" id="PF00856">
    <property type="entry name" value="SET"/>
    <property type="match status" value="1"/>
</dbReference>
<evidence type="ECO:0000259" key="2">
    <source>
        <dbReference type="PROSITE" id="PS50280"/>
    </source>
</evidence>
<evidence type="ECO:0000313" key="4">
    <source>
        <dbReference type="Proteomes" id="UP000077266"/>
    </source>
</evidence>
<evidence type="ECO:0000256" key="1">
    <source>
        <dbReference type="SAM" id="MobiDB-lite"/>
    </source>
</evidence>
<feature type="domain" description="SET" evidence="2">
    <location>
        <begin position="163"/>
        <end position="321"/>
    </location>
</feature>
<dbReference type="InterPro" id="IPR001214">
    <property type="entry name" value="SET_dom"/>
</dbReference>
<reference evidence="3 4" key="1">
    <citation type="journal article" date="2016" name="Mol. Biol. Evol.">
        <title>Comparative Genomics of Early-Diverging Mushroom-Forming Fungi Provides Insights into the Origins of Lignocellulose Decay Capabilities.</title>
        <authorList>
            <person name="Nagy L.G."/>
            <person name="Riley R."/>
            <person name="Tritt A."/>
            <person name="Adam C."/>
            <person name="Daum C."/>
            <person name="Floudas D."/>
            <person name="Sun H."/>
            <person name="Yadav J.S."/>
            <person name="Pangilinan J."/>
            <person name="Larsson K.H."/>
            <person name="Matsuura K."/>
            <person name="Barry K."/>
            <person name="Labutti K."/>
            <person name="Kuo R."/>
            <person name="Ohm R.A."/>
            <person name="Bhattacharya S.S."/>
            <person name="Shirouzu T."/>
            <person name="Yoshinaga Y."/>
            <person name="Martin F.M."/>
            <person name="Grigoriev I.V."/>
            <person name="Hibbett D.S."/>
        </authorList>
    </citation>
    <scope>NUCLEOTIDE SEQUENCE [LARGE SCALE GENOMIC DNA]</scope>
    <source>
        <strain evidence="3 4">HHB12029</strain>
    </source>
</reference>
<dbReference type="PROSITE" id="PS50280">
    <property type="entry name" value="SET"/>
    <property type="match status" value="1"/>
</dbReference>
<organism evidence="3 4">
    <name type="scientific">Exidia glandulosa HHB12029</name>
    <dbReference type="NCBI Taxonomy" id="1314781"/>
    <lineage>
        <taxon>Eukaryota</taxon>
        <taxon>Fungi</taxon>
        <taxon>Dikarya</taxon>
        <taxon>Basidiomycota</taxon>
        <taxon>Agaricomycotina</taxon>
        <taxon>Agaricomycetes</taxon>
        <taxon>Auriculariales</taxon>
        <taxon>Exidiaceae</taxon>
        <taxon>Exidia</taxon>
    </lineage>
</organism>
<dbReference type="PANTHER" id="PTHR47332:SF4">
    <property type="entry name" value="SET DOMAIN-CONTAINING PROTEIN 5"/>
    <property type="match status" value="1"/>
</dbReference>
<dbReference type="CDD" id="cd20071">
    <property type="entry name" value="SET_SMYD"/>
    <property type="match status" value="1"/>
</dbReference>
<dbReference type="Gene3D" id="2.170.270.10">
    <property type="entry name" value="SET domain"/>
    <property type="match status" value="1"/>
</dbReference>
<gene>
    <name evidence="3" type="ORF">EXIGLDRAFT_722058</name>
</gene>
<dbReference type="InterPro" id="IPR046341">
    <property type="entry name" value="SET_dom_sf"/>
</dbReference>
<protein>
    <recommendedName>
        <fullName evidence="2">SET domain-containing protein</fullName>
    </recommendedName>
</protein>
<dbReference type="STRING" id="1314781.A0A165FHS3"/>
<feature type="compositionally biased region" description="Polar residues" evidence="1">
    <location>
        <begin position="7"/>
        <end position="16"/>
    </location>
</feature>
<dbReference type="PANTHER" id="PTHR47332">
    <property type="entry name" value="SET DOMAIN-CONTAINING PROTEIN 5"/>
    <property type="match status" value="1"/>
</dbReference>
<dbReference type="AlphaFoldDB" id="A0A165FHS3"/>
<feature type="non-terminal residue" evidence="3">
    <location>
        <position position="349"/>
    </location>
</feature>
<dbReference type="Proteomes" id="UP000077266">
    <property type="component" value="Unassembled WGS sequence"/>
</dbReference>
<dbReference type="OrthoDB" id="5945798at2759"/>
<proteinExistence type="predicted"/>